<organism evidence="5">
    <name type="scientific">Cacopsylla melanoneura</name>
    <dbReference type="NCBI Taxonomy" id="428564"/>
    <lineage>
        <taxon>Eukaryota</taxon>
        <taxon>Metazoa</taxon>
        <taxon>Ecdysozoa</taxon>
        <taxon>Arthropoda</taxon>
        <taxon>Hexapoda</taxon>
        <taxon>Insecta</taxon>
        <taxon>Pterygota</taxon>
        <taxon>Neoptera</taxon>
        <taxon>Paraneoptera</taxon>
        <taxon>Hemiptera</taxon>
        <taxon>Sternorrhyncha</taxon>
        <taxon>Psylloidea</taxon>
        <taxon>Psyllidae</taxon>
        <taxon>Psyllinae</taxon>
        <taxon>Cacopsylla</taxon>
    </lineage>
</organism>
<dbReference type="InterPro" id="IPR012677">
    <property type="entry name" value="Nucleotide-bd_a/b_plait_sf"/>
</dbReference>
<feature type="compositionally biased region" description="Basic and acidic residues" evidence="3">
    <location>
        <begin position="85"/>
        <end position="104"/>
    </location>
</feature>
<dbReference type="EMBL" id="HBUF01220990">
    <property type="protein sequence ID" value="CAG6669388.1"/>
    <property type="molecule type" value="Transcribed_RNA"/>
</dbReference>
<feature type="compositionally biased region" description="Low complexity" evidence="3">
    <location>
        <begin position="107"/>
        <end position="116"/>
    </location>
</feature>
<protein>
    <submittedName>
        <fullName evidence="5">Protein painting of fourth</fullName>
    </submittedName>
</protein>
<dbReference type="EMBL" id="HBUF01220989">
    <property type="protein sequence ID" value="CAG6669387.1"/>
    <property type="molecule type" value="Transcribed_RNA"/>
</dbReference>
<dbReference type="CDD" id="cd00590">
    <property type="entry name" value="RRM_SF"/>
    <property type="match status" value="1"/>
</dbReference>
<dbReference type="EMBL" id="HBUF01544643">
    <property type="protein sequence ID" value="CAG6756405.1"/>
    <property type="molecule type" value="Transcribed_RNA"/>
</dbReference>
<feature type="region of interest" description="Disordered" evidence="3">
    <location>
        <begin position="311"/>
        <end position="353"/>
    </location>
</feature>
<evidence type="ECO:0000313" key="5">
    <source>
        <dbReference type="EMBL" id="CAG6669387.1"/>
    </source>
</evidence>
<dbReference type="PROSITE" id="PS50102">
    <property type="entry name" value="RRM"/>
    <property type="match status" value="1"/>
</dbReference>
<dbReference type="Gene3D" id="3.30.70.330">
    <property type="match status" value="1"/>
</dbReference>
<dbReference type="EMBL" id="HBUF01385386">
    <property type="protein sequence ID" value="CAG6731976.1"/>
    <property type="molecule type" value="Transcribed_RNA"/>
</dbReference>
<dbReference type="EMBL" id="HBUF01544645">
    <property type="protein sequence ID" value="CAG6756407.1"/>
    <property type="molecule type" value="Transcribed_RNA"/>
</dbReference>
<dbReference type="EMBL" id="HBUF01385385">
    <property type="protein sequence ID" value="CAG6731975.1"/>
    <property type="molecule type" value="Transcribed_RNA"/>
</dbReference>
<proteinExistence type="predicted"/>
<feature type="compositionally biased region" description="Basic residues" evidence="3">
    <location>
        <begin position="35"/>
        <end position="46"/>
    </location>
</feature>
<name>A0A8D8SN97_9HEMI</name>
<feature type="domain" description="RRM" evidence="4">
    <location>
        <begin position="230"/>
        <end position="304"/>
    </location>
</feature>
<dbReference type="EMBL" id="HBUF01160807">
    <property type="protein sequence ID" value="CAG6650093.1"/>
    <property type="molecule type" value="Transcribed_RNA"/>
</dbReference>
<feature type="compositionally biased region" description="Pro residues" evidence="3">
    <location>
        <begin position="47"/>
        <end position="60"/>
    </location>
</feature>
<dbReference type="InterPro" id="IPR035979">
    <property type="entry name" value="RBD_domain_sf"/>
</dbReference>
<feature type="region of interest" description="Disordered" evidence="3">
    <location>
        <begin position="83"/>
        <end position="118"/>
    </location>
</feature>
<evidence type="ECO:0000256" key="3">
    <source>
        <dbReference type="SAM" id="MobiDB-lite"/>
    </source>
</evidence>
<feature type="region of interest" description="Disordered" evidence="3">
    <location>
        <begin position="1"/>
        <end position="69"/>
    </location>
</feature>
<dbReference type="EMBL" id="HBUF01160809">
    <property type="protein sequence ID" value="CAG6650095.1"/>
    <property type="molecule type" value="Transcribed_RNA"/>
</dbReference>
<dbReference type="EMBL" id="HBUF01544644">
    <property type="protein sequence ID" value="CAG6756406.1"/>
    <property type="molecule type" value="Transcribed_RNA"/>
</dbReference>
<dbReference type="SMART" id="SM00360">
    <property type="entry name" value="RRM"/>
    <property type="match status" value="1"/>
</dbReference>
<evidence type="ECO:0000256" key="1">
    <source>
        <dbReference type="ARBA" id="ARBA00022884"/>
    </source>
</evidence>
<dbReference type="InterPro" id="IPR000504">
    <property type="entry name" value="RRM_dom"/>
</dbReference>
<reference evidence="5" key="1">
    <citation type="submission" date="2021-05" db="EMBL/GenBank/DDBJ databases">
        <authorList>
            <person name="Alioto T."/>
            <person name="Alioto T."/>
            <person name="Gomez Garrido J."/>
        </authorList>
    </citation>
    <scope>NUCLEOTIDE SEQUENCE</scope>
</reference>
<sequence>MSQGPNFDPRLLMPPPRFPPRGHRGPMFRVPRPPGPRHWRGGRGHPPRPYYHPPYPPPSGPRGNFLHPRHFHTPKVFFQKHKEKLRNQRRGEYVKKSFPSDKTSEVSQQSNSQQSNKRQWNLLDAERALNFENEYNNSKGKTQIKIEFPDTEVDRNNVRCLHPNINNVYFKSTPLPRYCFVQLRPDADVDKVLADLNSKSLPEFNGKCLRAYVVENKRTEVVKPESIDPYTLYIGNIPSHVNTAFFKEFFPNAVRKDIGHAQKLKNTRYAFVRFNNLKDSIDGFKRMVNKDFDSRSVIVRFKRYRESKNVPCHSSQEASSVEEEDDEEFHYVPETRSTDSKSKTSTDSNEDLDIEEEFNPDEYDMDELNPPPRPPSLALLRYLRSNDEQADSFNDIDTRTNLTVLPDDVISVQTTDSLLDLDTPYK</sequence>
<evidence type="ECO:0000259" key="4">
    <source>
        <dbReference type="PROSITE" id="PS50102"/>
    </source>
</evidence>
<feature type="compositionally biased region" description="Basic and acidic residues" evidence="3">
    <location>
        <begin position="329"/>
        <end position="344"/>
    </location>
</feature>
<dbReference type="AlphaFoldDB" id="A0A8D8SN97"/>
<accession>A0A8D8SN97</accession>
<dbReference type="SUPFAM" id="SSF54928">
    <property type="entry name" value="RNA-binding domain, RBD"/>
    <property type="match status" value="1"/>
</dbReference>
<evidence type="ECO:0000256" key="2">
    <source>
        <dbReference type="PROSITE-ProRule" id="PRU00176"/>
    </source>
</evidence>
<keyword evidence="1 2" id="KW-0694">RNA-binding</keyword>
<dbReference type="EMBL" id="HBUF01160810">
    <property type="protein sequence ID" value="CAG6650096.1"/>
    <property type="molecule type" value="Transcribed_RNA"/>
</dbReference>
<dbReference type="EMBL" id="HBUF01160808">
    <property type="protein sequence ID" value="CAG6650094.1"/>
    <property type="molecule type" value="Transcribed_RNA"/>
</dbReference>
<dbReference type="GO" id="GO:0003723">
    <property type="term" value="F:RNA binding"/>
    <property type="evidence" value="ECO:0007669"/>
    <property type="project" value="UniProtKB-UniRule"/>
</dbReference>